<dbReference type="RefSeq" id="WP_117155807.1">
    <property type="nucleotide sequence ID" value="NZ_BMLG01000013.1"/>
</dbReference>
<gene>
    <name evidence="2" type="ORF">GCM10011351_22390</name>
</gene>
<evidence type="ECO:0000313" key="2">
    <source>
        <dbReference type="EMBL" id="GGM35870.1"/>
    </source>
</evidence>
<dbReference type="Proteomes" id="UP000618460">
    <property type="component" value="Unassembled WGS sequence"/>
</dbReference>
<keyword evidence="3" id="KW-1185">Reference proteome</keyword>
<dbReference type="OrthoDB" id="1799385at2"/>
<evidence type="ECO:0000313" key="3">
    <source>
        <dbReference type="Proteomes" id="UP000618460"/>
    </source>
</evidence>
<proteinExistence type="predicted"/>
<sequence>MQQQQTPNMNPAQAGQIMQQPPNIVSTKDLLYLTDMMSWNLNATKKAHFFAEQCTIPELKTALEQVCQMHQKHYQKLLQHTNQPQNPMIQ</sequence>
<reference evidence="2" key="2">
    <citation type="submission" date="2020-09" db="EMBL/GenBank/DDBJ databases">
        <authorList>
            <person name="Sun Q."/>
            <person name="Zhou Y."/>
        </authorList>
    </citation>
    <scope>NUCLEOTIDE SEQUENCE</scope>
    <source>
        <strain evidence="2">CGMCC 1.6333</strain>
    </source>
</reference>
<evidence type="ECO:0000256" key="1">
    <source>
        <dbReference type="SAM" id="MobiDB-lite"/>
    </source>
</evidence>
<name>A0A917TS96_9BACI</name>
<dbReference type="AlphaFoldDB" id="A0A917TS96"/>
<feature type="region of interest" description="Disordered" evidence="1">
    <location>
        <begin position="1"/>
        <end position="21"/>
    </location>
</feature>
<dbReference type="EMBL" id="BMLG01000013">
    <property type="protein sequence ID" value="GGM35870.1"/>
    <property type="molecule type" value="Genomic_DNA"/>
</dbReference>
<comment type="caution">
    <text evidence="2">The sequence shown here is derived from an EMBL/GenBank/DDBJ whole genome shotgun (WGS) entry which is preliminary data.</text>
</comment>
<evidence type="ECO:0008006" key="4">
    <source>
        <dbReference type="Google" id="ProtNLM"/>
    </source>
</evidence>
<organism evidence="2 3">
    <name type="scientific">Paraliobacillus quinghaiensis</name>
    <dbReference type="NCBI Taxonomy" id="470815"/>
    <lineage>
        <taxon>Bacteria</taxon>
        <taxon>Bacillati</taxon>
        <taxon>Bacillota</taxon>
        <taxon>Bacilli</taxon>
        <taxon>Bacillales</taxon>
        <taxon>Bacillaceae</taxon>
        <taxon>Paraliobacillus</taxon>
    </lineage>
</organism>
<accession>A0A917TS96</accession>
<protein>
    <recommendedName>
        <fullName evidence="4">Spore coat protein</fullName>
    </recommendedName>
</protein>
<reference evidence="2" key="1">
    <citation type="journal article" date="2014" name="Int. J. Syst. Evol. Microbiol.">
        <title>Complete genome sequence of Corynebacterium casei LMG S-19264T (=DSM 44701T), isolated from a smear-ripened cheese.</title>
        <authorList>
            <consortium name="US DOE Joint Genome Institute (JGI-PGF)"/>
            <person name="Walter F."/>
            <person name="Albersmeier A."/>
            <person name="Kalinowski J."/>
            <person name="Ruckert C."/>
        </authorList>
    </citation>
    <scope>NUCLEOTIDE SEQUENCE</scope>
    <source>
        <strain evidence="2">CGMCC 1.6333</strain>
    </source>
</reference>